<evidence type="ECO:0000256" key="1">
    <source>
        <dbReference type="SAM" id="MobiDB-lite"/>
    </source>
</evidence>
<dbReference type="GeneID" id="54574142"/>
<reference evidence="3" key="1">
    <citation type="journal article" date="2020" name="Stud. Mycol.">
        <title>101 Dothideomycetes genomes: a test case for predicting lifestyles and emergence of pathogens.</title>
        <authorList>
            <person name="Haridas S."/>
            <person name="Albert R."/>
            <person name="Binder M."/>
            <person name="Bloem J."/>
            <person name="Labutti K."/>
            <person name="Salamov A."/>
            <person name="Andreopoulos B."/>
            <person name="Baker S."/>
            <person name="Barry K."/>
            <person name="Bills G."/>
            <person name="Bluhm B."/>
            <person name="Cannon C."/>
            <person name="Castanera R."/>
            <person name="Culley D."/>
            <person name="Daum C."/>
            <person name="Ezra D."/>
            <person name="Gonzalez J."/>
            <person name="Henrissat B."/>
            <person name="Kuo A."/>
            <person name="Liang C."/>
            <person name="Lipzen A."/>
            <person name="Lutzoni F."/>
            <person name="Magnuson J."/>
            <person name="Mondo S."/>
            <person name="Nolan M."/>
            <person name="Ohm R."/>
            <person name="Pangilinan J."/>
            <person name="Park H.-J."/>
            <person name="Ramirez L."/>
            <person name="Alfaro M."/>
            <person name="Sun H."/>
            <person name="Tritt A."/>
            <person name="Yoshinaga Y."/>
            <person name="Zwiers L.-H."/>
            <person name="Turgeon B."/>
            <person name="Goodwin S."/>
            <person name="Spatafora J."/>
            <person name="Crous P."/>
            <person name="Grigoriev I."/>
        </authorList>
    </citation>
    <scope>NUCLEOTIDE SEQUENCE</scope>
    <source>
        <strain evidence="3">CBS 122368</strain>
    </source>
</reference>
<dbReference type="RefSeq" id="XP_033688659.1">
    <property type="nucleotide sequence ID" value="XM_033820812.1"/>
</dbReference>
<keyword evidence="4" id="KW-1185">Reference proteome</keyword>
<feature type="transmembrane region" description="Helical" evidence="2">
    <location>
        <begin position="20"/>
        <end position="40"/>
    </location>
</feature>
<keyword evidence="2" id="KW-0472">Membrane</keyword>
<proteinExistence type="predicted"/>
<evidence type="ECO:0000256" key="2">
    <source>
        <dbReference type="SAM" id="Phobius"/>
    </source>
</evidence>
<keyword evidence="2" id="KW-0812">Transmembrane</keyword>
<feature type="region of interest" description="Disordered" evidence="1">
    <location>
        <begin position="628"/>
        <end position="688"/>
    </location>
</feature>
<keyword evidence="2" id="KW-1133">Transmembrane helix</keyword>
<organism evidence="3 4">
    <name type="scientific">Trematosphaeria pertusa</name>
    <dbReference type="NCBI Taxonomy" id="390896"/>
    <lineage>
        <taxon>Eukaryota</taxon>
        <taxon>Fungi</taxon>
        <taxon>Dikarya</taxon>
        <taxon>Ascomycota</taxon>
        <taxon>Pezizomycotina</taxon>
        <taxon>Dothideomycetes</taxon>
        <taxon>Pleosporomycetidae</taxon>
        <taxon>Pleosporales</taxon>
        <taxon>Massarineae</taxon>
        <taxon>Trematosphaeriaceae</taxon>
        <taxon>Trematosphaeria</taxon>
    </lineage>
</organism>
<evidence type="ECO:0000313" key="3">
    <source>
        <dbReference type="EMBL" id="KAF2253655.1"/>
    </source>
</evidence>
<dbReference type="EMBL" id="ML987191">
    <property type="protein sequence ID" value="KAF2253655.1"/>
    <property type="molecule type" value="Genomic_DNA"/>
</dbReference>
<name>A0A6A6ISY2_9PLEO</name>
<evidence type="ECO:0000313" key="4">
    <source>
        <dbReference type="Proteomes" id="UP000800094"/>
    </source>
</evidence>
<protein>
    <submittedName>
        <fullName evidence="3">Uncharacterized protein</fullName>
    </submittedName>
</protein>
<sequence>MSTQTDPQTQAALAANKIASAAMGISIAALLMAYLQLLLGNIMSGNALWKTNHAAIGVSASHRSWIPGLRRLKIRYPQINFRIRNILFEIHESADRGIVNTFMSSFAKHHGYEWRRIPSGDWVSSKHISDGTTVLCEANGRPLQVGILPVPTRLYYQLWRLVNPIFSPDRPRATWAQVIQALGITDTSSLVVNKLDADTIPSGIDVPIQRLRLFDLGRLALIMGCTTVEIDVMNRFFRAVGPFCTLSTDDIPTFGKAIRFEGDIYAINRDKWRFQPVSSMFAALELAEGRLAVSRYLIPSMTSFTHHNYWDLSSWESTLSPVNLVFQAETLDACERNTELALEHTSTEHISHPFQKWQLKTVLTIPSMVAVASYAGLPNAFCGFPSGVLLSALKGWVQVQADEITQQNNALPNVEKAFNGSISAWRYLRVGEIAFLERRSQIVMTPVPWYTTAASGLEGQLGWAYARLPQELRDSIWGPPPSHPTPVWSRGTGLVMPPCLLLLERYDPAVWAEDIRKQYRDIEGELHPSKVLWFQTLLIDIAIRLQIRGKSERAHDEDKRRESVPQEQGSIPEAECIVKAIASSCLWNLEGSYLDQVPSPKTEPPQDQHPRLGLQGPISVTELQPPEAGYVGRAGTLPSPRSNDTLQTEAPRDEPPHPITECAHSSPQPTRPTPRDEPPESSSPEQRREYVPWDLHRALLTHCDFYSQLKPEQAELEHKRLAILLKLRALFFIAFLMSGPDSSQVFDARHSQAQVPMI</sequence>
<gene>
    <name evidence="3" type="ORF">BU26DRAFT_227152</name>
</gene>
<dbReference type="Proteomes" id="UP000800094">
    <property type="component" value="Unassembled WGS sequence"/>
</dbReference>
<accession>A0A6A6ISY2</accession>
<feature type="compositionally biased region" description="Polar residues" evidence="1">
    <location>
        <begin position="639"/>
        <end position="648"/>
    </location>
</feature>
<dbReference type="AlphaFoldDB" id="A0A6A6ISY2"/>
<dbReference type="OrthoDB" id="5404335at2759"/>
<feature type="region of interest" description="Disordered" evidence="1">
    <location>
        <begin position="596"/>
        <end position="616"/>
    </location>
</feature>